<accession>A0ABY5XYY7</accession>
<reference evidence="2" key="1">
    <citation type="submission" date="2022-09" db="EMBL/GenBank/DDBJ databases">
        <title>Australian commercial rhizobial inoculants.</title>
        <authorList>
            <person name="Kohlmeier M.G."/>
            <person name="O'Hara G.W."/>
            <person name="Colombi E."/>
            <person name="Ramsay J.P."/>
            <person name="Terpolilli J."/>
        </authorList>
    </citation>
    <scope>NUCLEOTIDE SEQUENCE</scope>
    <source>
        <strain evidence="2">WSM1592</strain>
        <plasmid evidence="2">pWSM1592_3</plasmid>
    </source>
</reference>
<dbReference type="InterPro" id="IPR054787">
    <property type="entry name" value="TrlF_ATPase"/>
</dbReference>
<dbReference type="SUPFAM" id="SSF52540">
    <property type="entry name" value="P-loop containing nucleoside triphosphate hydrolases"/>
    <property type="match status" value="1"/>
</dbReference>
<name>A0ABY5XYY7_RHISU</name>
<dbReference type="InterPro" id="IPR027417">
    <property type="entry name" value="P-loop_NTPase"/>
</dbReference>
<feature type="coiled-coil region" evidence="1">
    <location>
        <begin position="560"/>
        <end position="594"/>
    </location>
</feature>
<evidence type="ECO:0000256" key="1">
    <source>
        <dbReference type="SAM" id="Coils"/>
    </source>
</evidence>
<geneLocation type="plasmid" evidence="2 3">
    <name>pWSM1592_3</name>
</geneLocation>
<keyword evidence="3" id="KW-1185">Reference proteome</keyword>
<sequence>MAKVATPASHNFQGDWNGFIIQLGNADCDVIGINDYFSVAGYREVKRRLDDPGAATEGNKAYRESLEKLRSKMLMPVVECRMTNVLMNKKGTGQRINFHLIFDPAIDPENIETFLKNQRVKDSSIGSRYSDSQFLLDDVSVDFNTMIQALRSDGVFKDRFLIWLPYDEYGGIDGINPSTDKLFKENLIYNADILGSSNKKQADFFLWKETSYTEEQYRGWFRCRKPCIKGSDSHNVNDELGKLKDHNSQPTDKYCWIKADPTFSGLRQIINEPEDRVFIGKLPPKLEGVRANATRYIDRLHITKTPDADTPESWFDCELPLNADMVAIIGNKGSGKSALADVLALAGNTHCDTAHFSFLTKQRFCEKNGRLAKQFEVRPVWKDGTESTASLNARPDTNGVELVRYIPQTYLEKVCTETEPGQQSEFQLELRKVIFSHISDADRLDKETLDELIEYKTEELKGQIESARREVSRINGDLVRLEDKATADHAAQLDAKLKLKQQELKAHQENRPATVEQPGNVSAEHKAAYEAIAEKLAAERTTLNDLDAKIVQQQALQKTLTEKIAIARKLEGKIDNFEAEYARLERETAADLQKLALDFKSIVTLTVDKTVLAKALEALTAQKTVVDTDLAPETATGVTAQKGACLDRINALQDQLDAPNKQYQRYNEDLRLWQEKSQAIEGDAEKADTLKWYEAQLSYIATTLPVDIAALQEQRKAIAVDIHKCVAAIRDVYKELFSSVQELISGSVIIKEGFKLTFESSIVERTFQTEFFERYVSQGNAGSFYQKEKGGAVLEELRADFDFNSADETVSFIERVTQYLQHDMRNPQKPKTGIASQLRKNVAVKELYDFLWTFGYLEPEYSLKLDGKDLSHLSPGERGTLLLVFYLLVDKSNKPIIVDQPEENLDSQTVYRLLIPVIKDVKKRRQIIMVTHSPNIAVVCDAEQIIHAHIDRSARNAVIYTMGAIESPEINRYLVDVLEGTRPAFDNRDSKYFAQ</sequence>
<evidence type="ECO:0000313" key="2">
    <source>
        <dbReference type="EMBL" id="UWU19486.1"/>
    </source>
</evidence>
<protein>
    <submittedName>
        <fullName evidence="2">AAA family ATPase</fullName>
    </submittedName>
</protein>
<keyword evidence="2" id="KW-0614">Plasmid</keyword>
<dbReference type="EMBL" id="CP104146">
    <property type="protein sequence ID" value="UWU19486.1"/>
    <property type="molecule type" value="Genomic_DNA"/>
</dbReference>
<evidence type="ECO:0000313" key="3">
    <source>
        <dbReference type="Proteomes" id="UP001060123"/>
    </source>
</evidence>
<organism evidence="2 3">
    <name type="scientific">Rhizobium sullae</name>
    <name type="common">Rhizobium hedysari</name>
    <dbReference type="NCBI Taxonomy" id="50338"/>
    <lineage>
        <taxon>Bacteria</taxon>
        <taxon>Pseudomonadati</taxon>
        <taxon>Pseudomonadota</taxon>
        <taxon>Alphaproteobacteria</taxon>
        <taxon>Hyphomicrobiales</taxon>
        <taxon>Rhizobiaceae</taxon>
        <taxon>Rhizobium/Agrobacterium group</taxon>
        <taxon>Rhizobium</taxon>
    </lineage>
</organism>
<dbReference type="Proteomes" id="UP001060123">
    <property type="component" value="Plasmid pWSM1592_3"/>
</dbReference>
<gene>
    <name evidence="2" type="ORF">N2599_37280</name>
</gene>
<dbReference type="NCBIfam" id="NF045780">
    <property type="entry name" value="TrlF_fam_ATP"/>
    <property type="match status" value="1"/>
</dbReference>
<keyword evidence="1" id="KW-0175">Coiled coil</keyword>
<proteinExistence type="predicted"/>
<feature type="coiled-coil region" evidence="1">
    <location>
        <begin position="457"/>
        <end position="510"/>
    </location>
</feature>
<dbReference type="Gene3D" id="3.40.50.300">
    <property type="entry name" value="P-loop containing nucleotide triphosphate hydrolases"/>
    <property type="match status" value="2"/>
</dbReference>